<feature type="compositionally biased region" description="Basic and acidic residues" evidence="1">
    <location>
        <begin position="27"/>
        <end position="40"/>
    </location>
</feature>
<gene>
    <name evidence="2" type="ORF">ADUPG1_009467</name>
</gene>
<dbReference type="Proteomes" id="UP001057375">
    <property type="component" value="Unassembled WGS sequence"/>
</dbReference>
<dbReference type="EMBL" id="BQXS01011244">
    <property type="protein sequence ID" value="GKT36514.1"/>
    <property type="molecule type" value="Genomic_DNA"/>
</dbReference>
<evidence type="ECO:0000256" key="1">
    <source>
        <dbReference type="SAM" id="MobiDB-lite"/>
    </source>
</evidence>
<protein>
    <submittedName>
        <fullName evidence="2">Uncharacterized protein</fullName>
    </submittedName>
</protein>
<name>A0ABQ5KVQ6_9EUKA</name>
<proteinExistence type="predicted"/>
<sequence>MTFQSKPNKYAVPILAAARAKHRVKQKQLETSRRQEEQLRRSSSFSIREKQRMALFLLEGVHSHDVDYSVSLQPLQGDAYGAADWKVEDLAGIPLE</sequence>
<evidence type="ECO:0000313" key="3">
    <source>
        <dbReference type="Proteomes" id="UP001057375"/>
    </source>
</evidence>
<evidence type="ECO:0000313" key="2">
    <source>
        <dbReference type="EMBL" id="GKT36514.1"/>
    </source>
</evidence>
<comment type="caution">
    <text evidence="2">The sequence shown here is derived from an EMBL/GenBank/DDBJ whole genome shotgun (WGS) entry which is preliminary data.</text>
</comment>
<accession>A0ABQ5KVQ6</accession>
<keyword evidence="3" id="KW-1185">Reference proteome</keyword>
<organism evidence="2 3">
    <name type="scientific">Aduncisulcus paluster</name>
    <dbReference type="NCBI Taxonomy" id="2918883"/>
    <lineage>
        <taxon>Eukaryota</taxon>
        <taxon>Metamonada</taxon>
        <taxon>Carpediemonas-like organisms</taxon>
        <taxon>Aduncisulcus</taxon>
    </lineage>
</organism>
<reference evidence="2" key="1">
    <citation type="submission" date="2022-03" db="EMBL/GenBank/DDBJ databases">
        <title>Draft genome sequence of Aduncisulcus paluster, a free-living microaerophilic Fornicata.</title>
        <authorList>
            <person name="Yuyama I."/>
            <person name="Kume K."/>
            <person name="Tamura T."/>
            <person name="Inagaki Y."/>
            <person name="Hashimoto T."/>
        </authorList>
    </citation>
    <scope>NUCLEOTIDE SEQUENCE</scope>
    <source>
        <strain evidence="2">NY0171</strain>
    </source>
</reference>
<feature type="region of interest" description="Disordered" evidence="1">
    <location>
        <begin position="23"/>
        <end position="43"/>
    </location>
</feature>